<feature type="region of interest" description="Disordered" evidence="1">
    <location>
        <begin position="1"/>
        <end position="29"/>
    </location>
</feature>
<comment type="caution">
    <text evidence="2">The sequence shown here is derived from an EMBL/GenBank/DDBJ whole genome shotgun (WGS) entry which is preliminary data.</text>
</comment>
<dbReference type="AlphaFoldDB" id="A0A4S2LKM7"/>
<dbReference type="Proteomes" id="UP000308267">
    <property type="component" value="Unassembled WGS sequence"/>
</dbReference>
<protein>
    <submittedName>
        <fullName evidence="2">Uncharacterized protein</fullName>
    </submittedName>
</protein>
<sequence>MRCHHSCISSPPMHWKRTPIANEDPNNFGRKAASKSIVADYSISFGESNRQEESSPILTPKYVVTDMTTSHFGDKPTRANSATNDQSSKACHSLETSPKSQASEGSGAATATPGHENESKVPHNLTEETREGIQKVLQASNDPE</sequence>
<feature type="compositionally biased region" description="Polar residues" evidence="1">
    <location>
        <begin position="78"/>
        <end position="104"/>
    </location>
</feature>
<feature type="compositionally biased region" description="Basic and acidic residues" evidence="1">
    <location>
        <begin position="115"/>
        <end position="133"/>
    </location>
</feature>
<evidence type="ECO:0000313" key="2">
    <source>
        <dbReference type="EMBL" id="TGZ64205.1"/>
    </source>
</evidence>
<evidence type="ECO:0000256" key="1">
    <source>
        <dbReference type="SAM" id="MobiDB-lite"/>
    </source>
</evidence>
<accession>A0A4S2LKM7</accession>
<keyword evidence="3" id="KW-1185">Reference proteome</keyword>
<name>A0A4S2LKM7_OPIFE</name>
<evidence type="ECO:0000313" key="3">
    <source>
        <dbReference type="Proteomes" id="UP000308267"/>
    </source>
</evidence>
<dbReference type="EMBL" id="SJOL01006849">
    <property type="protein sequence ID" value="TGZ64205.1"/>
    <property type="molecule type" value="Genomic_DNA"/>
</dbReference>
<reference evidence="2 3" key="1">
    <citation type="journal article" date="2019" name="BMC Genomics">
        <title>New insights from Opisthorchis felineus genome: update on genomics of the epidemiologically important liver flukes.</title>
        <authorList>
            <person name="Ershov N.I."/>
            <person name="Mordvinov V.A."/>
            <person name="Prokhortchouk E.B."/>
            <person name="Pakharukova M.Y."/>
            <person name="Gunbin K.V."/>
            <person name="Ustyantsev K."/>
            <person name="Genaev M.A."/>
            <person name="Blinov A.G."/>
            <person name="Mazur A."/>
            <person name="Boulygina E."/>
            <person name="Tsygankova S."/>
            <person name="Khrameeva E."/>
            <person name="Chekanov N."/>
            <person name="Fan G."/>
            <person name="Xiao A."/>
            <person name="Zhang H."/>
            <person name="Xu X."/>
            <person name="Yang H."/>
            <person name="Solovyev V."/>
            <person name="Lee S.M."/>
            <person name="Liu X."/>
            <person name="Afonnikov D.A."/>
            <person name="Skryabin K.G."/>
        </authorList>
    </citation>
    <scope>NUCLEOTIDE SEQUENCE [LARGE SCALE GENOMIC DNA]</scope>
    <source>
        <strain evidence="2">AK-0245</strain>
        <tissue evidence="2">Whole organism</tissue>
    </source>
</reference>
<organism evidence="2 3">
    <name type="scientific">Opisthorchis felineus</name>
    <dbReference type="NCBI Taxonomy" id="147828"/>
    <lineage>
        <taxon>Eukaryota</taxon>
        <taxon>Metazoa</taxon>
        <taxon>Spiralia</taxon>
        <taxon>Lophotrochozoa</taxon>
        <taxon>Platyhelminthes</taxon>
        <taxon>Trematoda</taxon>
        <taxon>Digenea</taxon>
        <taxon>Opisthorchiida</taxon>
        <taxon>Opisthorchiata</taxon>
        <taxon>Opisthorchiidae</taxon>
        <taxon>Opisthorchis</taxon>
    </lineage>
</organism>
<feature type="region of interest" description="Disordered" evidence="1">
    <location>
        <begin position="68"/>
        <end position="144"/>
    </location>
</feature>
<gene>
    <name evidence="2" type="ORF">CRM22_006488</name>
</gene>
<proteinExistence type="predicted"/>